<organism evidence="2 3">
    <name type="scientific">Vibrio rhizosphaerae</name>
    <dbReference type="NCBI Taxonomy" id="398736"/>
    <lineage>
        <taxon>Bacteria</taxon>
        <taxon>Pseudomonadati</taxon>
        <taxon>Pseudomonadota</taxon>
        <taxon>Gammaproteobacteria</taxon>
        <taxon>Vibrionales</taxon>
        <taxon>Vibrionaceae</taxon>
        <taxon>Vibrio</taxon>
    </lineage>
</organism>
<sequence>MQVQPNKNTRFYEYLQSQLPVFRQVLDDSCVAQRRFAAGEWLLTQGQKVDHLYVVSVGRVSMNITVASGKRFQLGEVQCDDHIFGEMEFFTQILCQWNVVAEEDIDVAVISAARLSQAMLHSPEITMFFASALAEDYQDSLNIYTQRLLWPIMYNIAYDLWVRHQSDVVLGGFERIDSEAERFGTTSRVYRRAVKALLDRGLVVKHGHHLAIGDLSKLKAFLDDKIDSDD</sequence>
<name>A0ABU4IZ61_9VIBR</name>
<dbReference type="Proteomes" id="UP001279860">
    <property type="component" value="Unassembled WGS sequence"/>
</dbReference>
<dbReference type="RefSeq" id="WP_038180233.1">
    <property type="nucleotide sequence ID" value="NZ_AP024904.1"/>
</dbReference>
<dbReference type="PROSITE" id="PS50042">
    <property type="entry name" value="CNMP_BINDING_3"/>
    <property type="match status" value="1"/>
</dbReference>
<proteinExistence type="predicted"/>
<evidence type="ECO:0000259" key="1">
    <source>
        <dbReference type="PROSITE" id="PS50042"/>
    </source>
</evidence>
<comment type="caution">
    <text evidence="2">The sequence shown here is derived from an EMBL/GenBank/DDBJ whole genome shotgun (WGS) entry which is preliminary data.</text>
</comment>
<gene>
    <name evidence="2" type="ORF">SBX64_17930</name>
</gene>
<dbReference type="InterPro" id="IPR018490">
    <property type="entry name" value="cNMP-bd_dom_sf"/>
</dbReference>
<dbReference type="SMART" id="SM00100">
    <property type="entry name" value="cNMP"/>
    <property type="match status" value="1"/>
</dbReference>
<dbReference type="InterPro" id="IPR000595">
    <property type="entry name" value="cNMP-bd_dom"/>
</dbReference>
<dbReference type="Gene3D" id="2.60.120.10">
    <property type="entry name" value="Jelly Rolls"/>
    <property type="match status" value="1"/>
</dbReference>
<accession>A0ABU4IZ61</accession>
<feature type="domain" description="Cyclic nucleotide-binding" evidence="1">
    <location>
        <begin position="34"/>
        <end position="136"/>
    </location>
</feature>
<keyword evidence="3" id="KW-1185">Reference proteome</keyword>
<dbReference type="SUPFAM" id="SSF51206">
    <property type="entry name" value="cAMP-binding domain-like"/>
    <property type="match status" value="1"/>
</dbReference>
<evidence type="ECO:0000313" key="2">
    <source>
        <dbReference type="EMBL" id="MDW6094423.1"/>
    </source>
</evidence>
<dbReference type="Pfam" id="PF00027">
    <property type="entry name" value="cNMP_binding"/>
    <property type="match status" value="1"/>
</dbReference>
<evidence type="ECO:0000313" key="3">
    <source>
        <dbReference type="Proteomes" id="UP001279860"/>
    </source>
</evidence>
<dbReference type="InterPro" id="IPR014710">
    <property type="entry name" value="RmlC-like_jellyroll"/>
</dbReference>
<protein>
    <submittedName>
        <fullName evidence="2">Crp/Fnr family transcriptional regulator</fullName>
    </submittedName>
</protein>
<dbReference type="EMBL" id="JAWRCP010000002">
    <property type="protein sequence ID" value="MDW6094423.1"/>
    <property type="molecule type" value="Genomic_DNA"/>
</dbReference>
<reference evidence="2 3" key="1">
    <citation type="submission" date="2023-11" db="EMBL/GenBank/DDBJ databases">
        <title>Plant-associative lifestyle of Vibrio porteresiae and its evolutionary dynamics.</title>
        <authorList>
            <person name="Rameshkumar N."/>
            <person name="Kirti K."/>
        </authorList>
    </citation>
    <scope>NUCLEOTIDE SEQUENCE [LARGE SCALE GENOMIC DNA]</scope>
    <source>
        <strain evidence="2 3">MSSRF7</strain>
    </source>
</reference>
<dbReference type="CDD" id="cd00038">
    <property type="entry name" value="CAP_ED"/>
    <property type="match status" value="1"/>
</dbReference>